<accession>A0A9J6AY16</accession>
<reference evidence="2 3" key="1">
    <citation type="submission" date="2020-09" db="EMBL/GenBank/DDBJ databases">
        <title>De no assembly of potato wild relative species, Solanum commersonii.</title>
        <authorList>
            <person name="Cho K."/>
        </authorList>
    </citation>
    <scope>NUCLEOTIDE SEQUENCE [LARGE SCALE GENOMIC DNA]</scope>
    <source>
        <strain evidence="2">LZ3.2</strain>
        <tissue evidence="2">Leaf</tissue>
    </source>
</reference>
<organism evidence="2 3">
    <name type="scientific">Solanum commersonii</name>
    <name type="common">Commerson's wild potato</name>
    <name type="synonym">Commerson's nightshade</name>
    <dbReference type="NCBI Taxonomy" id="4109"/>
    <lineage>
        <taxon>Eukaryota</taxon>
        <taxon>Viridiplantae</taxon>
        <taxon>Streptophyta</taxon>
        <taxon>Embryophyta</taxon>
        <taxon>Tracheophyta</taxon>
        <taxon>Spermatophyta</taxon>
        <taxon>Magnoliopsida</taxon>
        <taxon>eudicotyledons</taxon>
        <taxon>Gunneridae</taxon>
        <taxon>Pentapetalae</taxon>
        <taxon>asterids</taxon>
        <taxon>lamiids</taxon>
        <taxon>Solanales</taxon>
        <taxon>Solanaceae</taxon>
        <taxon>Solanoideae</taxon>
        <taxon>Solaneae</taxon>
        <taxon>Solanum</taxon>
    </lineage>
</organism>
<protein>
    <submittedName>
        <fullName evidence="2">Uncharacterized protein</fullName>
    </submittedName>
</protein>
<evidence type="ECO:0000256" key="1">
    <source>
        <dbReference type="SAM" id="Phobius"/>
    </source>
</evidence>
<evidence type="ECO:0000313" key="3">
    <source>
        <dbReference type="Proteomes" id="UP000824120"/>
    </source>
</evidence>
<sequence length="42" mass="4731">MLFRRLSKLKSAICRILVLVLFNPICSVLRLSVHASTKTSNT</sequence>
<proteinExistence type="predicted"/>
<dbReference type="EMBL" id="JACXVP010000001">
    <property type="protein sequence ID" value="KAG5629340.1"/>
    <property type="molecule type" value="Genomic_DNA"/>
</dbReference>
<keyword evidence="3" id="KW-1185">Reference proteome</keyword>
<feature type="transmembrane region" description="Helical" evidence="1">
    <location>
        <begin position="12"/>
        <end position="33"/>
    </location>
</feature>
<keyword evidence="1" id="KW-0472">Membrane</keyword>
<dbReference type="Proteomes" id="UP000824120">
    <property type="component" value="Chromosome 1"/>
</dbReference>
<keyword evidence="1" id="KW-1133">Transmembrane helix</keyword>
<dbReference type="AlphaFoldDB" id="A0A9J6AY16"/>
<name>A0A9J6AY16_SOLCO</name>
<gene>
    <name evidence="2" type="ORF">H5410_001057</name>
</gene>
<evidence type="ECO:0000313" key="2">
    <source>
        <dbReference type="EMBL" id="KAG5629340.1"/>
    </source>
</evidence>
<comment type="caution">
    <text evidence="2">The sequence shown here is derived from an EMBL/GenBank/DDBJ whole genome shotgun (WGS) entry which is preliminary data.</text>
</comment>
<keyword evidence="1" id="KW-0812">Transmembrane</keyword>